<keyword evidence="3 7" id="KW-0694">RNA-binding</keyword>
<sequence length="139" mass="14990">MAEKSTRTENQKAKRIPLGTDASTARRRAKTRRHLRLRKKVSGTAQRPRLVVNRSARHIHVQLIDDLAGHTLAAASTIEADLRGADGDKKSLSAKVGTRIAERAKAAGVDTVVFDHGGHGYHGRIAALADAAREGGLKF</sequence>
<evidence type="ECO:0000256" key="2">
    <source>
        <dbReference type="ARBA" id="ARBA00022730"/>
    </source>
</evidence>
<evidence type="ECO:0000256" key="5">
    <source>
        <dbReference type="ARBA" id="ARBA00023274"/>
    </source>
</evidence>
<evidence type="ECO:0000313" key="9">
    <source>
        <dbReference type="EMBL" id="QXQ14595.1"/>
    </source>
</evidence>
<name>A0ABX8SDT0_9ACTN</name>
<dbReference type="GO" id="GO:0008168">
    <property type="term" value="F:methyltransferase activity"/>
    <property type="evidence" value="ECO:0007669"/>
    <property type="project" value="UniProtKB-KW"/>
</dbReference>
<keyword evidence="4 7" id="KW-0689">Ribosomal protein</keyword>
<gene>
    <name evidence="7 9" type="primary">rplR</name>
    <name evidence="9" type="ORF">KV203_04095</name>
</gene>
<dbReference type="NCBIfam" id="TIGR00060">
    <property type="entry name" value="L18_bact"/>
    <property type="match status" value="1"/>
</dbReference>
<dbReference type="GO" id="GO:0005840">
    <property type="term" value="C:ribosome"/>
    <property type="evidence" value="ECO:0007669"/>
    <property type="project" value="UniProtKB-KW"/>
</dbReference>
<dbReference type="InterPro" id="IPR004389">
    <property type="entry name" value="Ribosomal_uL18_bac-type"/>
</dbReference>
<evidence type="ECO:0000256" key="3">
    <source>
        <dbReference type="ARBA" id="ARBA00022884"/>
    </source>
</evidence>
<accession>A0ABX8SDT0</accession>
<feature type="compositionally biased region" description="Basic and acidic residues" evidence="8">
    <location>
        <begin position="1"/>
        <end position="12"/>
    </location>
</feature>
<dbReference type="SUPFAM" id="SSF53137">
    <property type="entry name" value="Translational machinery components"/>
    <property type="match status" value="1"/>
</dbReference>
<comment type="subunit">
    <text evidence="7">Part of the 50S ribosomal subunit; part of the 5S rRNA/L5/L18/L25 subcomplex. Contacts the 5S and 23S rRNAs.</text>
</comment>
<evidence type="ECO:0000256" key="6">
    <source>
        <dbReference type="ARBA" id="ARBA00035197"/>
    </source>
</evidence>
<evidence type="ECO:0000256" key="4">
    <source>
        <dbReference type="ARBA" id="ARBA00022980"/>
    </source>
</evidence>
<dbReference type="EMBL" id="CP079105">
    <property type="protein sequence ID" value="QXQ14595.1"/>
    <property type="molecule type" value="Genomic_DNA"/>
</dbReference>
<dbReference type="Proteomes" id="UP000887023">
    <property type="component" value="Chromosome"/>
</dbReference>
<comment type="function">
    <text evidence="7">This is one of the proteins that bind and probably mediate the attachment of the 5S RNA into the large ribosomal subunit, where it forms part of the central protuberance.</text>
</comment>
<dbReference type="RefSeq" id="WP_083529909.1">
    <property type="nucleotide sequence ID" value="NZ_CBCRUZ010000004.1"/>
</dbReference>
<reference evidence="9" key="1">
    <citation type="submission" date="2021-07" db="EMBL/GenBank/DDBJ databases">
        <title>Candidatus Kaistella beijingensis sp. nov. isolated from a municipal wastewater treatment plant is involved in sludge foaming.</title>
        <authorList>
            <person name="Song Y."/>
            <person name="Liu S.-J."/>
        </authorList>
    </citation>
    <scope>NUCLEOTIDE SEQUENCE</scope>
    <source>
        <strain evidence="9">DSM 43998</strain>
    </source>
</reference>
<protein>
    <recommendedName>
        <fullName evidence="6 7">Large ribosomal subunit protein uL18</fullName>
    </recommendedName>
</protein>
<dbReference type="Gene3D" id="3.30.420.100">
    <property type="match status" value="1"/>
</dbReference>
<evidence type="ECO:0000256" key="7">
    <source>
        <dbReference type="HAMAP-Rule" id="MF_01337"/>
    </source>
</evidence>
<evidence type="ECO:0000313" key="10">
    <source>
        <dbReference type="Proteomes" id="UP000887023"/>
    </source>
</evidence>
<dbReference type="PANTHER" id="PTHR12899">
    <property type="entry name" value="39S RIBOSOMAL PROTEIN L18, MITOCHONDRIAL"/>
    <property type="match status" value="1"/>
</dbReference>
<comment type="similarity">
    <text evidence="1 7">Belongs to the universal ribosomal protein uL18 family.</text>
</comment>
<keyword evidence="9" id="KW-0808">Transferase</keyword>
<proteinExistence type="inferred from homology"/>
<dbReference type="Pfam" id="PF00861">
    <property type="entry name" value="Ribosomal_L18p"/>
    <property type="match status" value="1"/>
</dbReference>
<dbReference type="PANTHER" id="PTHR12899:SF3">
    <property type="entry name" value="LARGE RIBOSOMAL SUBUNIT PROTEIN UL18M"/>
    <property type="match status" value="1"/>
</dbReference>
<dbReference type="HAMAP" id="MF_01337_B">
    <property type="entry name" value="Ribosomal_uL18_B"/>
    <property type="match status" value="1"/>
</dbReference>
<dbReference type="InterPro" id="IPR005484">
    <property type="entry name" value="Ribosomal_uL18_bac/plant/anim"/>
</dbReference>
<feature type="region of interest" description="Disordered" evidence="8">
    <location>
        <begin position="1"/>
        <end position="33"/>
    </location>
</feature>
<keyword evidence="10" id="KW-1185">Reference proteome</keyword>
<dbReference type="GO" id="GO:0032259">
    <property type="term" value="P:methylation"/>
    <property type="evidence" value="ECO:0007669"/>
    <property type="project" value="UniProtKB-KW"/>
</dbReference>
<organism evidence="9 10">
    <name type="scientific">Skermania pinensis</name>
    <dbReference type="NCBI Taxonomy" id="39122"/>
    <lineage>
        <taxon>Bacteria</taxon>
        <taxon>Bacillati</taxon>
        <taxon>Actinomycetota</taxon>
        <taxon>Actinomycetes</taxon>
        <taxon>Mycobacteriales</taxon>
        <taxon>Gordoniaceae</taxon>
        <taxon>Skermania</taxon>
    </lineage>
</organism>
<keyword evidence="9" id="KW-0489">Methyltransferase</keyword>
<dbReference type="InterPro" id="IPR057268">
    <property type="entry name" value="Ribosomal_L18"/>
</dbReference>
<dbReference type="CDD" id="cd00432">
    <property type="entry name" value="Ribosomal_L18_L5e"/>
    <property type="match status" value="1"/>
</dbReference>
<keyword evidence="5 7" id="KW-0687">Ribonucleoprotein</keyword>
<evidence type="ECO:0000256" key="8">
    <source>
        <dbReference type="SAM" id="MobiDB-lite"/>
    </source>
</evidence>
<evidence type="ECO:0000256" key="1">
    <source>
        <dbReference type="ARBA" id="ARBA00007116"/>
    </source>
</evidence>
<keyword evidence="2 7" id="KW-0699">rRNA-binding</keyword>